<dbReference type="Pfam" id="PF04185">
    <property type="entry name" value="Phosphoesterase"/>
    <property type="match status" value="1"/>
</dbReference>
<dbReference type="InterPro" id="IPR007312">
    <property type="entry name" value="Phosphoesterase"/>
</dbReference>
<evidence type="ECO:0000256" key="4">
    <source>
        <dbReference type="ARBA" id="ARBA00022801"/>
    </source>
</evidence>
<keyword evidence="11" id="KW-1185">Reference proteome</keyword>
<protein>
    <submittedName>
        <fullName evidence="10">LPXTG cell wall anchor domain-containing protein</fullName>
    </submittedName>
</protein>
<reference evidence="10 11" key="2">
    <citation type="submission" date="2019-09" db="EMBL/GenBank/DDBJ databases">
        <authorList>
            <person name="Jin C."/>
        </authorList>
    </citation>
    <scope>NUCLEOTIDE SEQUENCE [LARGE SCALE GENOMIC DNA]</scope>
    <source>
        <strain evidence="10 11">AN110305</strain>
    </source>
</reference>
<keyword evidence="8" id="KW-0812">Transmembrane</keyword>
<evidence type="ECO:0000256" key="6">
    <source>
        <dbReference type="ARBA" id="ARBA00023088"/>
    </source>
</evidence>
<evidence type="ECO:0000256" key="8">
    <source>
        <dbReference type="SAM" id="Phobius"/>
    </source>
</evidence>
<comment type="caution">
    <text evidence="10">The sequence shown here is derived from an EMBL/GenBank/DDBJ whole genome shotgun (WGS) entry which is preliminary data.</text>
</comment>
<dbReference type="NCBIfam" id="TIGR01167">
    <property type="entry name" value="LPXTG_anchor"/>
    <property type="match status" value="1"/>
</dbReference>
<dbReference type="Gene3D" id="3.40.720.10">
    <property type="entry name" value="Alkaline Phosphatase, subunit A"/>
    <property type="match status" value="2"/>
</dbReference>
<dbReference type="GO" id="GO:0042578">
    <property type="term" value="F:phosphoric ester hydrolase activity"/>
    <property type="evidence" value="ECO:0007669"/>
    <property type="project" value="UniProtKB-ARBA"/>
</dbReference>
<evidence type="ECO:0000256" key="7">
    <source>
        <dbReference type="SAM" id="MobiDB-lite"/>
    </source>
</evidence>
<evidence type="ECO:0000259" key="9">
    <source>
        <dbReference type="Pfam" id="PF00746"/>
    </source>
</evidence>
<evidence type="ECO:0000256" key="3">
    <source>
        <dbReference type="ARBA" id="ARBA00022729"/>
    </source>
</evidence>
<dbReference type="InterPro" id="IPR017850">
    <property type="entry name" value="Alkaline_phosphatase_core_sf"/>
</dbReference>
<organism evidence="10 11">
    <name type="scientific">Solihabitans fulvus</name>
    <dbReference type="NCBI Taxonomy" id="1892852"/>
    <lineage>
        <taxon>Bacteria</taxon>
        <taxon>Bacillati</taxon>
        <taxon>Actinomycetota</taxon>
        <taxon>Actinomycetes</taxon>
        <taxon>Pseudonocardiales</taxon>
        <taxon>Pseudonocardiaceae</taxon>
        <taxon>Solihabitans</taxon>
    </lineage>
</organism>
<keyword evidence="8" id="KW-0472">Membrane</keyword>
<dbReference type="AlphaFoldDB" id="A0A5B2XCW6"/>
<feature type="compositionally biased region" description="Low complexity" evidence="7">
    <location>
        <begin position="533"/>
        <end position="563"/>
    </location>
</feature>
<dbReference type="EMBL" id="VUOB01000030">
    <property type="protein sequence ID" value="KAA2261173.1"/>
    <property type="molecule type" value="Genomic_DNA"/>
</dbReference>
<keyword evidence="6" id="KW-0572">Peptidoglycan-anchor</keyword>
<keyword evidence="4" id="KW-0378">Hydrolase</keyword>
<proteinExistence type="predicted"/>
<dbReference type="InterPro" id="IPR019931">
    <property type="entry name" value="LPXTG_anchor"/>
</dbReference>
<dbReference type="Pfam" id="PF00746">
    <property type="entry name" value="Gram_pos_anchor"/>
    <property type="match status" value="1"/>
</dbReference>
<keyword evidence="8" id="KW-1133">Transmembrane helix</keyword>
<sequence>MSRRTAVRTGSHSGGRAWLRPARRGAAALAATGLVGLMAIGTAGPAAAATATPIQHLVVIFQENVSFDHYFGTYPKAANTDGQTFNAKADTPKVNGLTQDLLTHNPNSVQPQRLGPDKAFTCDQDHEYGDEQKAFNGGKMDQFVEHTDVPTCTGGLYGRNGLVMDYYDGNTTTGMWNYAQRFAMSDNSFGTTFGPSTPGAINLISGQTHGAVAQDKTGKPSDPAGVVVSPDAKGVGTVIDDPDPAFDDCSNPTKAGSLLAMQGKNIGDLLSEKKVSWGFFQGGFKPTSTKADGTAVCGSAHKNLLGANVSDYSPHHQPFEYYKSTSNQHHVAPSSASAIGHDDQANHQYDISDFDTALQNDNLPAVSYLKAAKYQDGHAGYSDPLDEQQFVVDTINKLQKSKDWASTAVVIEYDDSDGWYDHVPGPIKNSSHDKNEDALTAPGVCGDGKEAGGYLDRCGYGPRLPLLVISPYAKSNFVDHTVTDQTSTLRFIEDNWKTGDIGDHSFDELAGKLDNMFDFEHPNNATLILDKVTGQPTPTTPSSSATPSSGATPSTTGTATASGNGDQLANTGANVQVVALVAGALVVLGGGAVFVARRRAASRG</sequence>
<evidence type="ECO:0000313" key="11">
    <source>
        <dbReference type="Proteomes" id="UP000323454"/>
    </source>
</evidence>
<reference evidence="10 11" key="1">
    <citation type="submission" date="2019-09" db="EMBL/GenBank/DDBJ databases">
        <title>Goodfellowia gen. nov., a new genus of the Pseudonocardineae related to Actinoalloteichus, containing Goodfellowia coeruleoviolacea gen. nov., comb. nov. gen. nov., comb. nov.</title>
        <authorList>
            <person name="Labeda D."/>
        </authorList>
    </citation>
    <scope>NUCLEOTIDE SEQUENCE [LARGE SCALE GENOMIC DNA]</scope>
    <source>
        <strain evidence="10 11">AN110305</strain>
    </source>
</reference>
<keyword evidence="2" id="KW-0964">Secreted</keyword>
<accession>A0A5B2XCW6</accession>
<keyword evidence="1" id="KW-0134">Cell wall</keyword>
<evidence type="ECO:0000256" key="2">
    <source>
        <dbReference type="ARBA" id="ARBA00022525"/>
    </source>
</evidence>
<keyword evidence="3" id="KW-0732">Signal</keyword>
<dbReference type="OrthoDB" id="4181857at2"/>
<gene>
    <name evidence="10" type="ORF">F0L68_18260</name>
</gene>
<feature type="domain" description="Gram-positive cocci surface proteins LPxTG" evidence="9">
    <location>
        <begin position="570"/>
        <end position="599"/>
    </location>
</feature>
<dbReference type="Proteomes" id="UP000323454">
    <property type="component" value="Unassembled WGS sequence"/>
</dbReference>
<keyword evidence="5" id="KW-0843">Virulence</keyword>
<dbReference type="PANTHER" id="PTHR31956:SF1">
    <property type="entry name" value="NON-SPECIFIC PHOSPHOLIPASE C1"/>
    <property type="match status" value="1"/>
</dbReference>
<evidence type="ECO:0000256" key="5">
    <source>
        <dbReference type="ARBA" id="ARBA00023026"/>
    </source>
</evidence>
<feature type="region of interest" description="Disordered" evidence="7">
    <location>
        <begin position="531"/>
        <end position="565"/>
    </location>
</feature>
<dbReference type="PANTHER" id="PTHR31956">
    <property type="entry name" value="NON-SPECIFIC PHOSPHOLIPASE C4-RELATED"/>
    <property type="match status" value="1"/>
</dbReference>
<feature type="transmembrane region" description="Helical" evidence="8">
    <location>
        <begin position="577"/>
        <end position="596"/>
    </location>
</feature>
<evidence type="ECO:0000256" key="1">
    <source>
        <dbReference type="ARBA" id="ARBA00022512"/>
    </source>
</evidence>
<name>A0A5B2XCW6_9PSEU</name>
<evidence type="ECO:0000313" key="10">
    <source>
        <dbReference type="EMBL" id="KAA2261173.1"/>
    </source>
</evidence>
<dbReference type="CDD" id="cd16013">
    <property type="entry name" value="AcpA"/>
    <property type="match status" value="1"/>
</dbReference>